<keyword evidence="2" id="KW-0472">Membrane</keyword>
<sequence>MPIPVNSVIPLEAGSIVCGIVLTLLVLGIAQHGVSLKVIADSDRQRFLNVVCLSVVIAGIISLGLNQTLDVFILQNVCLMVIFGGVQLGLCCLNHNTLMRLYITYTRQRGGVKRASQWCLLLYPLSAIVLIPIYLAYPQTVHLEEGVNRAEINARVYKPLNVGLVFATELLATVSDVLLLRRINIAADGTREAEVAALARRNLWKEYTVVWLSVVLDVLLKLLIFAGQPVLFDSQVTNLTLVLRARTNLNEAVTKSAPSKSLLTTLGSTASKPKSFLGSSTLAQDGPYLPGLSEVPEVPDPEASPSGSRFLAFSQTDSSEIE</sequence>
<evidence type="ECO:0000313" key="4">
    <source>
        <dbReference type="Proteomes" id="UP000318582"/>
    </source>
</evidence>
<keyword evidence="2" id="KW-1133">Transmembrane helix</keyword>
<keyword evidence="4" id="KW-1185">Reference proteome</keyword>
<gene>
    <name evidence="3" type="ORF">PhCBS80983_g00658</name>
</gene>
<evidence type="ECO:0000313" key="3">
    <source>
        <dbReference type="EMBL" id="TPX62186.1"/>
    </source>
</evidence>
<feature type="transmembrane region" description="Helical" evidence="2">
    <location>
        <begin position="115"/>
        <end position="137"/>
    </location>
</feature>
<feature type="transmembrane region" description="Helical" evidence="2">
    <location>
        <begin position="209"/>
        <end position="231"/>
    </location>
</feature>
<dbReference type="AlphaFoldDB" id="A0A507EG10"/>
<protein>
    <recommendedName>
        <fullName evidence="5">G-protein coupled receptors family 1 profile domain-containing protein</fullName>
    </recommendedName>
</protein>
<feature type="transmembrane region" description="Helical" evidence="2">
    <location>
        <begin position="46"/>
        <end position="65"/>
    </location>
</feature>
<accession>A0A507EG10</accession>
<feature type="region of interest" description="Disordered" evidence="1">
    <location>
        <begin position="287"/>
        <end position="322"/>
    </location>
</feature>
<evidence type="ECO:0008006" key="5">
    <source>
        <dbReference type="Google" id="ProtNLM"/>
    </source>
</evidence>
<evidence type="ECO:0000256" key="2">
    <source>
        <dbReference type="SAM" id="Phobius"/>
    </source>
</evidence>
<keyword evidence="2" id="KW-0812">Transmembrane</keyword>
<reference evidence="3 4" key="1">
    <citation type="journal article" date="2019" name="Sci. Rep.">
        <title>Comparative genomics of chytrid fungi reveal insights into the obligate biotrophic and pathogenic lifestyle of Synchytrium endobioticum.</title>
        <authorList>
            <person name="van de Vossenberg B.T.L.H."/>
            <person name="Warris S."/>
            <person name="Nguyen H.D.T."/>
            <person name="van Gent-Pelzer M.P.E."/>
            <person name="Joly D.L."/>
            <person name="van de Geest H.C."/>
            <person name="Bonants P.J.M."/>
            <person name="Smith D.S."/>
            <person name="Levesque C.A."/>
            <person name="van der Lee T.A.J."/>
        </authorList>
    </citation>
    <scope>NUCLEOTIDE SEQUENCE [LARGE SCALE GENOMIC DNA]</scope>
    <source>
        <strain evidence="3 4">CBS 809.83</strain>
    </source>
</reference>
<evidence type="ECO:0000256" key="1">
    <source>
        <dbReference type="SAM" id="MobiDB-lite"/>
    </source>
</evidence>
<organism evidence="3 4">
    <name type="scientific">Powellomyces hirtus</name>
    <dbReference type="NCBI Taxonomy" id="109895"/>
    <lineage>
        <taxon>Eukaryota</taxon>
        <taxon>Fungi</taxon>
        <taxon>Fungi incertae sedis</taxon>
        <taxon>Chytridiomycota</taxon>
        <taxon>Chytridiomycota incertae sedis</taxon>
        <taxon>Chytridiomycetes</taxon>
        <taxon>Spizellomycetales</taxon>
        <taxon>Powellomycetaceae</taxon>
        <taxon>Powellomyces</taxon>
    </lineage>
</organism>
<feature type="compositionally biased region" description="Polar residues" evidence="1">
    <location>
        <begin position="313"/>
        <end position="322"/>
    </location>
</feature>
<feature type="transmembrane region" description="Helical" evidence="2">
    <location>
        <begin position="13"/>
        <end position="34"/>
    </location>
</feature>
<feature type="transmembrane region" description="Helical" evidence="2">
    <location>
        <begin position="71"/>
        <end position="94"/>
    </location>
</feature>
<dbReference type="Proteomes" id="UP000318582">
    <property type="component" value="Unassembled WGS sequence"/>
</dbReference>
<comment type="caution">
    <text evidence="3">The sequence shown here is derived from an EMBL/GenBank/DDBJ whole genome shotgun (WGS) entry which is preliminary data.</text>
</comment>
<feature type="transmembrane region" description="Helical" evidence="2">
    <location>
        <begin position="157"/>
        <end position="180"/>
    </location>
</feature>
<dbReference type="EMBL" id="QEAQ01000004">
    <property type="protein sequence ID" value="TPX62186.1"/>
    <property type="molecule type" value="Genomic_DNA"/>
</dbReference>
<proteinExistence type="predicted"/>
<name>A0A507EG10_9FUNG</name>